<dbReference type="Proteomes" id="UP000095282">
    <property type="component" value="Unplaced"/>
</dbReference>
<feature type="transmembrane region" description="Helical" evidence="1">
    <location>
        <begin position="254"/>
        <end position="277"/>
    </location>
</feature>
<organism evidence="2 3">
    <name type="scientific">Caenorhabditis tropicalis</name>
    <dbReference type="NCBI Taxonomy" id="1561998"/>
    <lineage>
        <taxon>Eukaryota</taxon>
        <taxon>Metazoa</taxon>
        <taxon>Ecdysozoa</taxon>
        <taxon>Nematoda</taxon>
        <taxon>Chromadorea</taxon>
        <taxon>Rhabditida</taxon>
        <taxon>Rhabditina</taxon>
        <taxon>Rhabditomorpha</taxon>
        <taxon>Rhabditoidea</taxon>
        <taxon>Rhabditidae</taxon>
        <taxon>Peloderinae</taxon>
        <taxon>Caenorhabditis</taxon>
    </lineage>
</organism>
<name>A0A1I7U9I7_9PELO</name>
<dbReference type="AlphaFoldDB" id="A0A1I7U9I7"/>
<sequence>MPESLQEYYYSKCVPNDNFLASWQGLAYPSHVIQVVTFPIQILTFYVIIRHTPINMSNLKWSILTNHFWCTWLDFTICALSTPYVFLQYLGFLGVGVLSWLGVPYVYQLVLAITIAFFASGSYILLFESRSYSIQENRFKFTKLSNRIIYHLLLFLLDLPLFFMFLDVPTDQEAAKSQLLALDPCPTKEFFLPEVFIVTTHAQTIHFYIWVYIPLLLFHALSHVMFHASCTIYYIFIAPSKITSSYTRQCQRQFFIGMVFQTLIPVCFLAAPITYSITAFFTNNLGQEWMNLAVIISEFHGMGASIAILTVHSSYRNAIRRMLPIRKQSQVFSVLMFNEKLQK</sequence>
<feature type="transmembrane region" description="Helical" evidence="1">
    <location>
        <begin position="289"/>
        <end position="311"/>
    </location>
</feature>
<evidence type="ECO:0000313" key="2">
    <source>
        <dbReference type="Proteomes" id="UP000095282"/>
    </source>
</evidence>
<dbReference type="eggNOG" id="ENOG502TFHX">
    <property type="taxonomic scope" value="Eukaryota"/>
</dbReference>
<dbReference type="WBParaSite" id="Csp11.Scaffold629.g16240.t1">
    <property type="protein sequence ID" value="Csp11.Scaffold629.g16240.t1"/>
    <property type="gene ID" value="Csp11.Scaffold629.g16240"/>
</dbReference>
<evidence type="ECO:0000256" key="1">
    <source>
        <dbReference type="SAM" id="Phobius"/>
    </source>
</evidence>
<dbReference type="InterPro" id="IPR053220">
    <property type="entry name" value="Nematode_rcpt-like_serp_H"/>
</dbReference>
<evidence type="ECO:0000313" key="3">
    <source>
        <dbReference type="WBParaSite" id="Csp11.Scaffold629.g16240.t1"/>
    </source>
</evidence>
<proteinExistence type="predicted"/>
<feature type="transmembrane region" description="Helical" evidence="1">
    <location>
        <begin position="148"/>
        <end position="166"/>
    </location>
</feature>
<keyword evidence="1" id="KW-0812">Transmembrane</keyword>
<feature type="transmembrane region" description="Helical" evidence="1">
    <location>
        <begin position="26"/>
        <end position="49"/>
    </location>
</feature>
<keyword evidence="2" id="KW-1185">Reference proteome</keyword>
<dbReference type="InterPro" id="IPR019422">
    <property type="entry name" value="7TM_GPCR_serpentine_rcpt_Srh"/>
</dbReference>
<feature type="transmembrane region" description="Helical" evidence="1">
    <location>
        <begin position="209"/>
        <end position="234"/>
    </location>
</feature>
<feature type="transmembrane region" description="Helical" evidence="1">
    <location>
        <begin position="61"/>
        <end position="85"/>
    </location>
</feature>
<reference evidence="3" key="1">
    <citation type="submission" date="2016-11" db="UniProtKB">
        <authorList>
            <consortium name="WormBaseParasite"/>
        </authorList>
    </citation>
    <scope>IDENTIFICATION</scope>
</reference>
<dbReference type="PANTHER" id="PTHR22941">
    <property type="entry name" value="SERPENTINE RECEPTOR"/>
    <property type="match status" value="1"/>
</dbReference>
<feature type="transmembrane region" description="Helical" evidence="1">
    <location>
        <begin position="105"/>
        <end position="127"/>
    </location>
</feature>
<dbReference type="PANTHER" id="PTHR22941:SF51">
    <property type="entry name" value="SERPENTINE RECEPTOR, CLASS H-RELATED"/>
    <property type="match status" value="1"/>
</dbReference>
<keyword evidence="1" id="KW-0472">Membrane</keyword>
<protein>
    <submittedName>
        <fullName evidence="3">Serpentine Receptor, class H</fullName>
    </submittedName>
</protein>
<keyword evidence="1" id="KW-1133">Transmembrane helix</keyword>
<dbReference type="Pfam" id="PF10318">
    <property type="entry name" value="7TM_GPCR_Srh"/>
    <property type="match status" value="1"/>
</dbReference>
<accession>A0A1I7U9I7</accession>